<feature type="compositionally biased region" description="Basic residues" evidence="13">
    <location>
        <begin position="73"/>
        <end position="82"/>
    </location>
</feature>
<feature type="compositionally biased region" description="Low complexity" evidence="13">
    <location>
        <begin position="668"/>
        <end position="677"/>
    </location>
</feature>
<proteinExistence type="inferred from homology"/>
<feature type="region of interest" description="Disordered" evidence="13">
    <location>
        <begin position="1"/>
        <end position="150"/>
    </location>
</feature>
<evidence type="ECO:0000256" key="2">
    <source>
        <dbReference type="ARBA" id="ARBA00004443"/>
    </source>
</evidence>
<dbReference type="PROSITE" id="PS50102">
    <property type="entry name" value="RRM"/>
    <property type="match status" value="1"/>
</dbReference>
<evidence type="ECO:0000256" key="3">
    <source>
        <dbReference type="ARBA" id="ARBA00004604"/>
    </source>
</evidence>
<feature type="domain" description="RRM" evidence="14">
    <location>
        <begin position="152"/>
        <end position="234"/>
    </location>
</feature>
<accession>A0A2I2GE93</accession>
<dbReference type="PANTHER" id="PTHR28087">
    <property type="entry name" value="ATPASE SYNTHESIS PROTEIN 25, MITOCHONDRIAL"/>
    <property type="match status" value="1"/>
</dbReference>
<reference evidence="15 16" key="1">
    <citation type="submission" date="2016-12" db="EMBL/GenBank/DDBJ databases">
        <title>The genomes of Aspergillus section Nigri reveals drivers in fungal speciation.</title>
        <authorList>
            <consortium name="DOE Joint Genome Institute"/>
            <person name="Vesth T.C."/>
            <person name="Nybo J."/>
            <person name="Theobald S."/>
            <person name="Brandl J."/>
            <person name="Frisvad J.C."/>
            <person name="Nielsen K.F."/>
            <person name="Lyhne E.K."/>
            <person name="Kogle M.E."/>
            <person name="Kuo A."/>
            <person name="Riley R."/>
            <person name="Clum A."/>
            <person name="Nolan M."/>
            <person name="Lipzen A."/>
            <person name="Salamov A."/>
            <person name="Henrissat B."/>
            <person name="Wiebenga A."/>
            <person name="De Vries R.P."/>
            <person name="Grigoriev I.V."/>
            <person name="Mortensen U.H."/>
            <person name="Andersen M.R."/>
            <person name="Baker S.E."/>
        </authorList>
    </citation>
    <scope>NUCLEOTIDE SEQUENCE [LARGE SCALE GENOMIC DNA]</scope>
    <source>
        <strain evidence="15 16">IBT 23096</strain>
    </source>
</reference>
<dbReference type="CDD" id="cd12263">
    <property type="entry name" value="RRM_ABT1_like"/>
    <property type="match status" value="1"/>
</dbReference>
<comment type="subcellular location">
    <subcellularLocation>
        <location evidence="2 12">Mitochondrion inner membrane</location>
        <topology evidence="2 12">Peripheral membrane protein</topology>
        <orientation evidence="2 12">Matrix side</orientation>
    </subcellularLocation>
    <subcellularLocation>
        <location evidence="3">Nucleus</location>
        <location evidence="3">Nucleolus</location>
    </subcellularLocation>
</comment>
<dbReference type="GeneID" id="36555335"/>
<dbReference type="InterPro" id="IPR034353">
    <property type="entry name" value="ABT1/ESF2_RRM"/>
</dbReference>
<dbReference type="GO" id="GO:0003723">
    <property type="term" value="F:RNA binding"/>
    <property type="evidence" value="ECO:0007669"/>
    <property type="project" value="UniProtKB-UniRule"/>
</dbReference>
<dbReference type="GO" id="GO:0048255">
    <property type="term" value="P:mRNA stabilization"/>
    <property type="evidence" value="ECO:0007669"/>
    <property type="project" value="TreeGrafter"/>
</dbReference>
<comment type="function">
    <text evidence="10">Involved in the small subunit (SSU) processome assembly and function, and in the 18S rRNA synthesis. Required for the early cleavages at sites A0, A1 and A2.</text>
</comment>
<comment type="similarity">
    <text evidence="5 12">Belongs to the ATP25 family.</text>
</comment>
<keyword evidence="9 12" id="KW-0472">Membrane</keyword>
<dbReference type="FunFam" id="3.30.460.10:FF:000044">
    <property type="entry name" value="ATPase synthesis protein 25, mitochondrial"/>
    <property type="match status" value="1"/>
</dbReference>
<evidence type="ECO:0000256" key="5">
    <source>
        <dbReference type="ARBA" id="ARBA00010787"/>
    </source>
</evidence>
<dbReference type="Gene3D" id="3.30.460.10">
    <property type="entry name" value="Beta Polymerase, domain 2"/>
    <property type="match status" value="1"/>
</dbReference>
<evidence type="ECO:0000256" key="4">
    <source>
        <dbReference type="ARBA" id="ARBA00005819"/>
    </source>
</evidence>
<dbReference type="GO" id="GO:0005743">
    <property type="term" value="C:mitochondrial inner membrane"/>
    <property type="evidence" value="ECO:0007669"/>
    <property type="project" value="UniProtKB-SubCell"/>
</dbReference>
<feature type="compositionally biased region" description="Acidic residues" evidence="13">
    <location>
        <begin position="91"/>
        <end position="121"/>
    </location>
</feature>
<comment type="similarity">
    <text evidence="4">Belongs to the ESF2/ABP1 family.</text>
</comment>
<feature type="region of interest" description="Disordered" evidence="13">
    <location>
        <begin position="295"/>
        <end position="326"/>
    </location>
</feature>
<comment type="caution">
    <text evidence="15">The sequence shown here is derived from an EMBL/GenBank/DDBJ whole genome shotgun (WGS) entry which is preliminary data.</text>
</comment>
<dbReference type="STRING" id="1392250.A0A2I2GE93"/>
<dbReference type="PANTHER" id="PTHR28087:SF1">
    <property type="entry name" value="ATPASE SYNTHESIS PROTEIN 25, MITOCHONDRIAL"/>
    <property type="match status" value="1"/>
</dbReference>
<dbReference type="InterPro" id="IPR043519">
    <property type="entry name" value="NT_sf"/>
</dbReference>
<name>A0A2I2GE93_9EURO</name>
<feature type="region of interest" description="Disordered" evidence="13">
    <location>
        <begin position="653"/>
        <end position="691"/>
    </location>
</feature>
<evidence type="ECO:0000256" key="6">
    <source>
        <dbReference type="ARBA" id="ARBA00022792"/>
    </source>
</evidence>
<evidence type="ECO:0000259" key="14">
    <source>
        <dbReference type="PROSITE" id="PS50102"/>
    </source>
</evidence>
<evidence type="ECO:0000256" key="1">
    <source>
        <dbReference type="ARBA" id="ARBA00003470"/>
    </source>
</evidence>
<feature type="compositionally biased region" description="Acidic residues" evidence="13">
    <location>
        <begin position="52"/>
        <end position="66"/>
    </location>
</feature>
<dbReference type="SUPFAM" id="SSF54928">
    <property type="entry name" value="RNA-binding domain, RBD"/>
    <property type="match status" value="1"/>
</dbReference>
<keyword evidence="11" id="KW-0694">RNA-binding</keyword>
<comment type="function">
    <text evidence="1">Probable mitochondrial mRNA stabilization factor.</text>
</comment>
<dbReference type="GO" id="GO:0140053">
    <property type="term" value="P:mitochondrial gene expression"/>
    <property type="evidence" value="ECO:0007669"/>
    <property type="project" value="UniProtKB-UniRule"/>
</dbReference>
<dbReference type="InterPro" id="IPR040152">
    <property type="entry name" value="Atp25"/>
</dbReference>
<feature type="compositionally biased region" description="Basic and acidic residues" evidence="13">
    <location>
        <begin position="20"/>
        <end position="34"/>
    </location>
</feature>
<comment type="function">
    <text evidence="12">Mitochondrial mRNA stabilization factor.</text>
</comment>
<dbReference type="VEuPathDB" id="FungiDB:P170DRAFT_425475"/>
<evidence type="ECO:0000256" key="11">
    <source>
        <dbReference type="PROSITE-ProRule" id="PRU00176"/>
    </source>
</evidence>
<organism evidence="15 16">
    <name type="scientific">Aspergillus steynii IBT 23096</name>
    <dbReference type="NCBI Taxonomy" id="1392250"/>
    <lineage>
        <taxon>Eukaryota</taxon>
        <taxon>Fungi</taxon>
        <taxon>Dikarya</taxon>
        <taxon>Ascomycota</taxon>
        <taxon>Pezizomycotina</taxon>
        <taxon>Eurotiomycetes</taxon>
        <taxon>Eurotiomycetidae</taxon>
        <taxon>Eurotiales</taxon>
        <taxon>Aspergillaceae</taxon>
        <taxon>Aspergillus</taxon>
        <taxon>Aspergillus subgen. Circumdati</taxon>
    </lineage>
</organism>
<evidence type="ECO:0000256" key="12">
    <source>
        <dbReference type="RuleBase" id="RU367062"/>
    </source>
</evidence>
<dbReference type="GO" id="GO:0005730">
    <property type="term" value="C:nucleolus"/>
    <property type="evidence" value="ECO:0007669"/>
    <property type="project" value="UniProtKB-SubCell"/>
</dbReference>
<dbReference type="EMBL" id="MSFO01000003">
    <property type="protein sequence ID" value="PLB51218.1"/>
    <property type="molecule type" value="Genomic_DNA"/>
</dbReference>
<evidence type="ECO:0000313" key="16">
    <source>
        <dbReference type="Proteomes" id="UP000234275"/>
    </source>
</evidence>
<keyword evidence="7 12" id="KW-0809">Transit peptide</keyword>
<evidence type="ECO:0000313" key="15">
    <source>
        <dbReference type="EMBL" id="PLB51218.1"/>
    </source>
</evidence>
<keyword evidence="16" id="KW-1185">Reference proteome</keyword>
<sequence>MSTRKRNDFLDIGASDDEASDRGYDSEAAEESKGRIAKRRRTQQTDDLLGNDSEESDIEGSEDEDEKLSAAKTKGKGKKKTTKAASKRDEDAEDDDDNEAEDNEEEPGDQYLELADDDNDADAASAKASKSKKTASDKGKPATKEKKKKKPGVVYLSSLPPYMKPFALKSLFETRGFGPITKVFLSPEVRPASAPRRRSNKRKTYSDGWVEFASKKTAKICAETMNASIIGGRKGSWYHDDILNVKYLTGLRWDDLVDQIQRERKEREARQRIEDARTRKEDQVFLQGVEQGKVLDGMQKKNEDKRKRTLQQADEDKGKQDRGEDVKIRRLFKQNEVKLGRDKIQDHGPLAEDAKKLPLTMNRVILRQPWSRPEVIRSIYTPGASISRRTFPAHSIYKTNGRNFASVSRWHNKQSPETPPASTAELDGASNVKLESETANSSSHVPWYLQEASPVSESQQTSSRDQLPDLPEHSPEILPVLLDYVFKDLGLDNLNLMDLRPLETPPPLGANVIMIIGTARSVKHLNVSADRLCRWLRSTWKLSPYADGLLGRNELKIKLRRKARRARIASQSGTLVDEKDDGITTGWICVNAGVVEKSPAPEPAAQNFEGFGTVVGGTRVVVQMFTEEKRAEVDLEGLWQKTLDRSERAKMKYAEANPSAPPQEVRFSTSTNTSPSPSDHDYGHPTRTPANLPFEQRRRIHSGRPRIMLQATRSTANTPILSPFRSSIHGHATAENPRSKIVDSLLQYLADLPDEQLQKDLGEGPGDTSTPFLQLFHGHLSGVSVEEEAAAKLKLHCFAINRYHPGYSKQSLLKAFEYYTALSCPISDDLTYEIITALLSGRPTDESENGAQKTLSTEDIELAMDVLEILCTQGANMINLRMFNIIYKAAMIIPDRIPLENERLLASGDEEMDNALYRVTRMIDAFDFPFDPEQTRIHMFLRFQAKDYDGFWKMWHNLPIMDYSRTAADYEMLFKLHADLGQVGRAESCLTAWVPMIEREAQPILLSGKLLDHVLACIYLVDPEVEAHAQEKVNSHMVRLWTDCQQRGAGYRPGY</sequence>
<feature type="compositionally biased region" description="Basic and acidic residues" evidence="13">
    <location>
        <begin position="134"/>
        <end position="144"/>
    </location>
</feature>
<dbReference type="Proteomes" id="UP000234275">
    <property type="component" value="Unassembled WGS sequence"/>
</dbReference>
<keyword evidence="6 12" id="KW-0999">Mitochondrion inner membrane</keyword>
<evidence type="ECO:0000256" key="13">
    <source>
        <dbReference type="SAM" id="MobiDB-lite"/>
    </source>
</evidence>
<dbReference type="RefSeq" id="XP_024706520.1">
    <property type="nucleotide sequence ID" value="XM_024847636.1"/>
</dbReference>
<feature type="compositionally biased region" description="Basic and acidic residues" evidence="13">
    <location>
        <begin position="314"/>
        <end position="326"/>
    </location>
</feature>
<evidence type="ECO:0000256" key="10">
    <source>
        <dbReference type="ARBA" id="ARBA00025024"/>
    </source>
</evidence>
<protein>
    <recommendedName>
        <fullName evidence="12">ATPase synthesis protein 25</fullName>
    </recommendedName>
</protein>
<dbReference type="InterPro" id="IPR035979">
    <property type="entry name" value="RBD_domain_sf"/>
</dbReference>
<evidence type="ECO:0000256" key="9">
    <source>
        <dbReference type="ARBA" id="ARBA00023136"/>
    </source>
</evidence>
<keyword evidence="8 12" id="KW-0496">Mitochondrion</keyword>
<evidence type="ECO:0000256" key="8">
    <source>
        <dbReference type="ARBA" id="ARBA00023128"/>
    </source>
</evidence>
<dbReference type="InterPro" id="IPR000504">
    <property type="entry name" value="RRM_dom"/>
</dbReference>
<dbReference type="AlphaFoldDB" id="A0A2I2GE93"/>
<dbReference type="Gene3D" id="3.30.70.330">
    <property type="match status" value="1"/>
</dbReference>
<evidence type="ECO:0000256" key="7">
    <source>
        <dbReference type="ARBA" id="ARBA00022946"/>
    </source>
</evidence>
<dbReference type="InterPro" id="IPR012677">
    <property type="entry name" value="Nucleotide-bd_a/b_plait_sf"/>
</dbReference>
<gene>
    <name evidence="15" type="ORF">P170DRAFT_425475</name>
</gene>
<dbReference type="OrthoDB" id="107372at2759"/>